<keyword evidence="6" id="KW-0633">Potassium transport</keyword>
<evidence type="ECO:0000256" key="9">
    <source>
        <dbReference type="ARBA" id="ARBA00022989"/>
    </source>
</evidence>
<evidence type="ECO:0000256" key="3">
    <source>
        <dbReference type="ARBA" id="ARBA00022448"/>
    </source>
</evidence>
<feature type="transmembrane region" description="Helical" evidence="13">
    <location>
        <begin position="321"/>
        <end position="340"/>
    </location>
</feature>
<feature type="binding site" evidence="12">
    <location>
        <position position="111"/>
    </location>
    <ligand>
        <name>K(+)</name>
        <dbReference type="ChEBI" id="CHEBI:29103"/>
    </ligand>
</feature>
<keyword evidence="16" id="KW-1185">Reference proteome</keyword>
<feature type="binding site" evidence="12">
    <location>
        <position position="314"/>
    </location>
    <ligand>
        <name>K(+)</name>
        <dbReference type="ChEBI" id="CHEBI:29103"/>
    </ligand>
</feature>
<evidence type="ECO:0000256" key="2">
    <source>
        <dbReference type="ARBA" id="ARBA00009137"/>
    </source>
</evidence>
<dbReference type="PIRSF" id="PIRSF006247">
    <property type="entry name" value="TrkH"/>
    <property type="match status" value="1"/>
</dbReference>
<feature type="transmembrane region" description="Helical" evidence="13">
    <location>
        <begin position="271"/>
        <end position="290"/>
    </location>
</feature>
<feature type="binding site" evidence="12">
    <location>
        <position position="110"/>
    </location>
    <ligand>
        <name>K(+)</name>
        <dbReference type="ChEBI" id="CHEBI:29103"/>
    </ligand>
</feature>
<reference evidence="14 16" key="2">
    <citation type="submission" date="2020-08" db="EMBL/GenBank/DDBJ databases">
        <title>Genomic Encyclopedia of Type Strains, Phase IV (KMG-IV): sequencing the most valuable type-strain genomes for metagenomic binning, comparative biology and taxonomic classification.</title>
        <authorList>
            <person name="Goeker M."/>
        </authorList>
    </citation>
    <scope>NUCLEOTIDE SEQUENCE [LARGE SCALE GENOMIC DNA]</scope>
    <source>
        <strain evidence="14 16">DSM 103679</strain>
    </source>
</reference>
<dbReference type="Pfam" id="PF02386">
    <property type="entry name" value="TrkH"/>
    <property type="match status" value="2"/>
</dbReference>
<feature type="binding site" evidence="12">
    <location>
        <position position="219"/>
    </location>
    <ligand>
        <name>K(+)</name>
        <dbReference type="ChEBI" id="CHEBI:29103"/>
    </ligand>
</feature>
<feature type="transmembrane region" description="Helical" evidence="13">
    <location>
        <begin position="388"/>
        <end position="413"/>
    </location>
</feature>
<evidence type="ECO:0000256" key="5">
    <source>
        <dbReference type="ARBA" id="ARBA00022519"/>
    </source>
</evidence>
<evidence type="ECO:0000256" key="6">
    <source>
        <dbReference type="ARBA" id="ARBA00022538"/>
    </source>
</evidence>
<dbReference type="KEGG" id="trc:DYE49_08335"/>
<keyword evidence="9 13" id="KW-1133">Transmembrane helix</keyword>
<feature type="transmembrane region" description="Helical" evidence="13">
    <location>
        <begin position="234"/>
        <end position="259"/>
    </location>
</feature>
<dbReference type="InterPro" id="IPR003445">
    <property type="entry name" value="Cat_transpt"/>
</dbReference>
<sequence>MTFTVVRIIFIILGITGITFSVPLTAAYFLGEYSVIPSFLIPMAVSILLGIFFMYSGKSKKSYLSTRAGFIVVAFSWIAVSLFGALPLFLSGSIPSFTDAFFESASGFSTTGATIIDDVESLPRSINLWRCQTHWLGGMGIVALTVALLPILGVGGFQLIKAETTGPEKGKLTSKITDTAKVLWFIYFGMTMIEFVLLKFAGMDLIDALSHAFSTLGTGGFSTKNSSIGYYNSLSIEVICSVFMFLSGINFSLYYFGFTGKLSDVKDNTEFKVYVSLCLSAILLVTFVQIKNYGGFLTSLRYSSFQTLSIVSTTGFSTADFTLWAPAAQTVLFILFFTGGSSGSTSGGVKVIRWVVLFKQLKNEILKMLHPHGIFTIRINKRAGRKDVVFSVAAFFMCFAMIVAFTTFFGALFGLDVFSSFTGALSMAGNIGPGFNQLGPSHTFSFLPAAVKWWYSFVMMAGRLEFFTMMIFFAPAFWKR</sequence>
<evidence type="ECO:0000313" key="14">
    <source>
        <dbReference type="EMBL" id="MBB5217810.1"/>
    </source>
</evidence>
<keyword evidence="3" id="KW-0813">Transport</keyword>
<keyword evidence="12" id="KW-0479">Metal-binding</keyword>
<evidence type="ECO:0000256" key="13">
    <source>
        <dbReference type="SAM" id="Phobius"/>
    </source>
</evidence>
<comment type="subcellular location">
    <subcellularLocation>
        <location evidence="1">Cell inner membrane</location>
        <topology evidence="1">Multi-pass membrane protein</topology>
    </subcellularLocation>
</comment>
<keyword evidence="8 12" id="KW-0630">Potassium</keyword>
<dbReference type="Proteomes" id="UP000593591">
    <property type="component" value="Chromosome"/>
</dbReference>
<feature type="binding site" evidence="12">
    <location>
        <position position="313"/>
    </location>
    <ligand>
        <name>K(+)</name>
        <dbReference type="ChEBI" id="CHEBI:29103"/>
    </ligand>
</feature>
<feature type="transmembrane region" description="Helical" evidence="13">
    <location>
        <begin position="7"/>
        <end position="30"/>
    </location>
</feature>
<reference evidence="15 17" key="1">
    <citation type="submission" date="2018-08" db="EMBL/GenBank/DDBJ databases">
        <title>The first complete genome of Treponema rectale (CHPAT), a commensal spirochete of the bovine rectum.</title>
        <authorList>
            <person name="Staton G.J."/>
            <person name="Clegg S.R."/>
            <person name="Carter S.D."/>
            <person name="Radford A.D."/>
            <person name="Darby A."/>
            <person name="Hall N."/>
            <person name="Birtles R.J."/>
            <person name="Evans N.J."/>
        </authorList>
    </citation>
    <scope>NUCLEOTIDE SEQUENCE [LARGE SCALE GENOMIC DNA]</scope>
    <source>
        <strain evidence="15 17">CHPA</strain>
    </source>
</reference>
<evidence type="ECO:0000256" key="4">
    <source>
        <dbReference type="ARBA" id="ARBA00022475"/>
    </source>
</evidence>
<evidence type="ECO:0000313" key="17">
    <source>
        <dbReference type="Proteomes" id="UP000593591"/>
    </source>
</evidence>
<dbReference type="EMBL" id="CP031517">
    <property type="protein sequence ID" value="QOS40463.1"/>
    <property type="molecule type" value="Genomic_DNA"/>
</dbReference>
<proteinExistence type="inferred from homology"/>
<evidence type="ECO:0000256" key="8">
    <source>
        <dbReference type="ARBA" id="ARBA00022958"/>
    </source>
</evidence>
<keyword evidence="5" id="KW-0997">Cell inner membrane</keyword>
<feature type="transmembrane region" description="Helical" evidence="13">
    <location>
        <begin position="68"/>
        <end position="90"/>
    </location>
</feature>
<evidence type="ECO:0000313" key="15">
    <source>
        <dbReference type="EMBL" id="QOS40463.1"/>
    </source>
</evidence>
<feature type="binding site" evidence="12">
    <location>
        <position position="430"/>
    </location>
    <ligand>
        <name>K(+)</name>
        <dbReference type="ChEBI" id="CHEBI:29103"/>
    </ligand>
</feature>
<organism evidence="14 16">
    <name type="scientific">Treponema rectale</name>
    <dbReference type="NCBI Taxonomy" id="744512"/>
    <lineage>
        <taxon>Bacteria</taxon>
        <taxon>Pseudomonadati</taxon>
        <taxon>Spirochaetota</taxon>
        <taxon>Spirochaetia</taxon>
        <taxon>Spirochaetales</taxon>
        <taxon>Treponemataceae</taxon>
        <taxon>Treponema</taxon>
    </lineage>
</organism>
<feature type="transmembrane region" description="Helical" evidence="13">
    <location>
        <begin position="453"/>
        <end position="478"/>
    </location>
</feature>
<dbReference type="AlphaFoldDB" id="A0A840SAT3"/>
<protein>
    <submittedName>
        <fullName evidence="14">Trk system potassium uptake protein TrkH</fullName>
    </submittedName>
    <submittedName>
        <fullName evidence="15">TrkH family potassium uptake protein</fullName>
    </submittedName>
</protein>
<dbReference type="GO" id="GO:0005886">
    <property type="term" value="C:plasma membrane"/>
    <property type="evidence" value="ECO:0007669"/>
    <property type="project" value="UniProtKB-SubCell"/>
</dbReference>
<feature type="transmembrane region" description="Helical" evidence="13">
    <location>
        <begin position="36"/>
        <end position="56"/>
    </location>
</feature>
<keyword evidence="4" id="KW-1003">Cell membrane</keyword>
<evidence type="ECO:0000313" key="16">
    <source>
        <dbReference type="Proteomes" id="UP000578697"/>
    </source>
</evidence>
<dbReference type="RefSeq" id="WP_184651256.1">
    <property type="nucleotide sequence ID" value="NZ_JACHFR010000001.1"/>
</dbReference>
<comment type="similarity">
    <text evidence="2">Belongs to the TrkH potassium transport family.</text>
</comment>
<feature type="transmembrane region" description="Helical" evidence="13">
    <location>
        <begin position="135"/>
        <end position="160"/>
    </location>
</feature>
<dbReference type="InterPro" id="IPR004772">
    <property type="entry name" value="TrkH"/>
</dbReference>
<accession>A0A840SAT3</accession>
<dbReference type="EMBL" id="JACHFR010000001">
    <property type="protein sequence ID" value="MBB5217810.1"/>
    <property type="molecule type" value="Genomic_DNA"/>
</dbReference>
<evidence type="ECO:0000256" key="1">
    <source>
        <dbReference type="ARBA" id="ARBA00004429"/>
    </source>
</evidence>
<dbReference type="GO" id="GO:0046872">
    <property type="term" value="F:metal ion binding"/>
    <property type="evidence" value="ECO:0007669"/>
    <property type="project" value="UniProtKB-KW"/>
</dbReference>
<keyword evidence="7 13" id="KW-0812">Transmembrane</keyword>
<evidence type="ECO:0000256" key="10">
    <source>
        <dbReference type="ARBA" id="ARBA00023065"/>
    </source>
</evidence>
<dbReference type="Proteomes" id="UP000578697">
    <property type="component" value="Unassembled WGS sequence"/>
</dbReference>
<evidence type="ECO:0000256" key="12">
    <source>
        <dbReference type="PIRSR" id="PIRSR006247-1"/>
    </source>
</evidence>
<name>A0A840SAT3_9SPIR</name>
<dbReference type="PANTHER" id="PTHR32024:SF2">
    <property type="entry name" value="TRK SYSTEM POTASSIUM UPTAKE PROTEIN TRKG-RELATED"/>
    <property type="match status" value="1"/>
</dbReference>
<dbReference type="PANTHER" id="PTHR32024">
    <property type="entry name" value="TRK SYSTEM POTASSIUM UPTAKE PROTEIN TRKG-RELATED"/>
    <property type="match status" value="1"/>
</dbReference>
<evidence type="ECO:0000256" key="11">
    <source>
        <dbReference type="ARBA" id="ARBA00023136"/>
    </source>
</evidence>
<keyword evidence="10" id="KW-0406">Ion transport</keyword>
<evidence type="ECO:0000256" key="7">
    <source>
        <dbReference type="ARBA" id="ARBA00022692"/>
    </source>
</evidence>
<dbReference type="GO" id="GO:0015379">
    <property type="term" value="F:potassium:chloride symporter activity"/>
    <property type="evidence" value="ECO:0007669"/>
    <property type="project" value="InterPro"/>
</dbReference>
<gene>
    <name evidence="15" type="ORF">DYE49_08335</name>
    <name evidence="14" type="ORF">HNP77_000154</name>
</gene>
<feature type="transmembrane region" description="Helical" evidence="13">
    <location>
        <begin position="181"/>
        <end position="201"/>
    </location>
</feature>
<keyword evidence="11 13" id="KW-0472">Membrane</keyword>